<dbReference type="AlphaFoldDB" id="A0A5M9WZ68"/>
<evidence type="ECO:0000256" key="1">
    <source>
        <dbReference type="SAM" id="Phobius"/>
    </source>
</evidence>
<dbReference type="Proteomes" id="UP000323664">
    <property type="component" value="Unassembled WGS sequence"/>
</dbReference>
<feature type="transmembrane region" description="Helical" evidence="1">
    <location>
        <begin position="62"/>
        <end position="83"/>
    </location>
</feature>
<comment type="caution">
    <text evidence="2">The sequence shown here is derived from an EMBL/GenBank/DDBJ whole genome shotgun (WGS) entry which is preliminary data.</text>
</comment>
<dbReference type="OrthoDB" id="1913203at2"/>
<feature type="transmembrane region" description="Helical" evidence="1">
    <location>
        <begin position="6"/>
        <end position="21"/>
    </location>
</feature>
<feature type="transmembrane region" description="Helical" evidence="1">
    <location>
        <begin position="95"/>
        <end position="116"/>
    </location>
</feature>
<keyword evidence="1" id="KW-1133">Transmembrane helix</keyword>
<proteinExistence type="predicted"/>
<keyword evidence="1" id="KW-0472">Membrane</keyword>
<evidence type="ECO:0000313" key="2">
    <source>
        <dbReference type="EMBL" id="KAA8786901.1"/>
    </source>
</evidence>
<sequence length="156" mass="18234">MLGNWVLGMLVPLLLGAWILRRHYYLLVLYFPLGVAISACINNVGFNYFWNIMPNTNNQSYAALPMDLGIYPITGCIMMYMILVKKARPWPSIFISALVLTLIEWCAKLMGHVVYFNGWNMFWTYWSYFLPFVLAHGYSKLLKMIFPDDIVKLFNR</sequence>
<organism evidence="2 3">
    <name type="scientific">Paenibacillus amylolyticus</name>
    <dbReference type="NCBI Taxonomy" id="1451"/>
    <lineage>
        <taxon>Bacteria</taxon>
        <taxon>Bacillati</taxon>
        <taxon>Bacillota</taxon>
        <taxon>Bacilli</taxon>
        <taxon>Bacillales</taxon>
        <taxon>Paenibacillaceae</taxon>
        <taxon>Paenibacillus</taxon>
    </lineage>
</organism>
<gene>
    <name evidence="2" type="ORF">EC604_24015</name>
</gene>
<reference evidence="2 3" key="1">
    <citation type="journal article" date="2019" name="J. Ind. Microbiol. Biotechnol.">
        <title>Paenibacillus amylolyticus 27C64 has a diverse set of carbohydrate-active enzymes and complete pectin deconstruction system.</title>
        <authorList>
            <person name="Keggi C."/>
            <person name="Doran-Peterson J."/>
        </authorList>
    </citation>
    <scope>NUCLEOTIDE SEQUENCE [LARGE SCALE GENOMIC DNA]</scope>
    <source>
        <strain evidence="2 3">27C64</strain>
    </source>
</reference>
<name>A0A5M9WZ68_PAEAM</name>
<feature type="transmembrane region" description="Helical" evidence="1">
    <location>
        <begin position="28"/>
        <end position="50"/>
    </location>
</feature>
<keyword evidence="1" id="KW-0812">Transmembrane</keyword>
<protein>
    <submittedName>
        <fullName evidence="2">Uncharacterized protein</fullName>
    </submittedName>
</protein>
<feature type="transmembrane region" description="Helical" evidence="1">
    <location>
        <begin position="122"/>
        <end position="139"/>
    </location>
</feature>
<evidence type="ECO:0000313" key="3">
    <source>
        <dbReference type="Proteomes" id="UP000323664"/>
    </source>
</evidence>
<accession>A0A5M9WZ68</accession>
<dbReference type="EMBL" id="RIAS01000017">
    <property type="protein sequence ID" value="KAA8786901.1"/>
    <property type="molecule type" value="Genomic_DNA"/>
</dbReference>
<dbReference type="RefSeq" id="WP_123066582.1">
    <property type="nucleotide sequence ID" value="NZ_RIAS01000017.1"/>
</dbReference>